<accession>A0A0P6YIP6</accession>
<dbReference type="Proteomes" id="UP000050277">
    <property type="component" value="Unassembled WGS sequence"/>
</dbReference>
<dbReference type="FunFam" id="3.40.50.300:FF:000016">
    <property type="entry name" value="Oligopeptide ABC transporter ATP-binding component"/>
    <property type="match status" value="1"/>
</dbReference>
<dbReference type="InterPro" id="IPR013563">
    <property type="entry name" value="Oligopep_ABC_C"/>
</dbReference>
<name>A0A0P6YIP6_9CHLR</name>
<dbReference type="InterPro" id="IPR003593">
    <property type="entry name" value="AAA+_ATPase"/>
</dbReference>
<comment type="similarity">
    <text evidence="2">Belongs to the ABC transporter superfamily.</text>
</comment>
<dbReference type="AlphaFoldDB" id="A0A0P6YIP6"/>
<evidence type="ECO:0000256" key="4">
    <source>
        <dbReference type="ARBA" id="ARBA00022475"/>
    </source>
</evidence>
<dbReference type="EMBL" id="LGKP01000012">
    <property type="protein sequence ID" value="KPL90423.1"/>
    <property type="molecule type" value="Genomic_DNA"/>
</dbReference>
<dbReference type="GO" id="GO:0015833">
    <property type="term" value="P:peptide transport"/>
    <property type="evidence" value="ECO:0007669"/>
    <property type="project" value="InterPro"/>
</dbReference>
<dbReference type="Pfam" id="PF00005">
    <property type="entry name" value="ABC_tran"/>
    <property type="match status" value="1"/>
</dbReference>
<evidence type="ECO:0000256" key="7">
    <source>
        <dbReference type="ARBA" id="ARBA00023136"/>
    </source>
</evidence>
<dbReference type="InterPro" id="IPR050388">
    <property type="entry name" value="ABC_Ni/Peptide_Import"/>
</dbReference>
<dbReference type="PROSITE" id="PS00211">
    <property type="entry name" value="ABC_TRANSPORTER_1"/>
    <property type="match status" value="1"/>
</dbReference>
<dbReference type="InterPro" id="IPR027417">
    <property type="entry name" value="P-loop_NTPase"/>
</dbReference>
<dbReference type="PANTHER" id="PTHR43297:SF9">
    <property type="entry name" value="ABC TRANSPORTER ATP-BINDING PROTEIN"/>
    <property type="match status" value="1"/>
</dbReference>
<dbReference type="GO" id="GO:0005886">
    <property type="term" value="C:plasma membrane"/>
    <property type="evidence" value="ECO:0007669"/>
    <property type="project" value="UniProtKB-SubCell"/>
</dbReference>
<evidence type="ECO:0000256" key="2">
    <source>
        <dbReference type="ARBA" id="ARBA00005417"/>
    </source>
</evidence>
<keyword evidence="5" id="KW-0547">Nucleotide-binding</keyword>
<dbReference type="PROSITE" id="PS50893">
    <property type="entry name" value="ABC_TRANSPORTER_2"/>
    <property type="match status" value="1"/>
</dbReference>
<keyword evidence="7" id="KW-0472">Membrane</keyword>
<feature type="domain" description="ABC transporter" evidence="8">
    <location>
        <begin position="6"/>
        <end position="256"/>
    </location>
</feature>
<dbReference type="OrthoDB" id="9806285at2"/>
<dbReference type="RefSeq" id="WP_054533794.1">
    <property type="nucleotide sequence ID" value="NZ_LGKP01000012.1"/>
</dbReference>
<keyword evidence="10" id="KW-1185">Reference proteome</keyword>
<dbReference type="PANTHER" id="PTHR43297">
    <property type="entry name" value="OLIGOPEPTIDE TRANSPORT ATP-BINDING PROTEIN APPD"/>
    <property type="match status" value="1"/>
</dbReference>
<dbReference type="CDD" id="cd03257">
    <property type="entry name" value="ABC_NikE_OppD_transporters"/>
    <property type="match status" value="1"/>
</dbReference>
<dbReference type="STRING" id="70996.SE18_07400"/>
<dbReference type="PATRIC" id="fig|70996.4.peg.4840"/>
<gene>
    <name evidence="9" type="ORF">SE18_07400</name>
</gene>
<dbReference type="SUPFAM" id="SSF52540">
    <property type="entry name" value="P-loop containing nucleoside triphosphate hydrolases"/>
    <property type="match status" value="1"/>
</dbReference>
<evidence type="ECO:0000256" key="3">
    <source>
        <dbReference type="ARBA" id="ARBA00022448"/>
    </source>
</evidence>
<dbReference type="Pfam" id="PF08352">
    <property type="entry name" value="oligo_HPY"/>
    <property type="match status" value="1"/>
</dbReference>
<organism evidence="9 10">
    <name type="scientific">Herpetosiphon geysericola</name>
    <dbReference type="NCBI Taxonomy" id="70996"/>
    <lineage>
        <taxon>Bacteria</taxon>
        <taxon>Bacillati</taxon>
        <taxon>Chloroflexota</taxon>
        <taxon>Chloroflexia</taxon>
        <taxon>Herpetosiphonales</taxon>
        <taxon>Herpetosiphonaceae</taxon>
        <taxon>Herpetosiphon</taxon>
    </lineage>
</organism>
<evidence type="ECO:0000259" key="8">
    <source>
        <dbReference type="PROSITE" id="PS50893"/>
    </source>
</evidence>
<reference evidence="9 10" key="1">
    <citation type="submission" date="2015-07" db="EMBL/GenBank/DDBJ databases">
        <title>Whole genome sequence of Herpetosiphon geysericola DSM 7119.</title>
        <authorList>
            <person name="Hemp J."/>
            <person name="Ward L.M."/>
            <person name="Pace L.A."/>
            <person name="Fischer W.W."/>
        </authorList>
    </citation>
    <scope>NUCLEOTIDE SEQUENCE [LARGE SCALE GENOMIC DNA]</scope>
    <source>
        <strain evidence="9 10">DSM 7119</strain>
    </source>
</reference>
<dbReference type="NCBIfam" id="TIGR01727">
    <property type="entry name" value="oligo_HPY"/>
    <property type="match status" value="1"/>
</dbReference>
<dbReference type="InterPro" id="IPR003439">
    <property type="entry name" value="ABC_transporter-like_ATP-bd"/>
</dbReference>
<comment type="subcellular location">
    <subcellularLocation>
        <location evidence="1">Cell membrane</location>
        <topology evidence="1">Peripheral membrane protein</topology>
    </subcellularLocation>
</comment>
<keyword evidence="3" id="KW-0813">Transport</keyword>
<evidence type="ECO:0000256" key="6">
    <source>
        <dbReference type="ARBA" id="ARBA00022840"/>
    </source>
</evidence>
<dbReference type="InterPro" id="IPR017871">
    <property type="entry name" value="ABC_transporter-like_CS"/>
</dbReference>
<dbReference type="GO" id="GO:0005524">
    <property type="term" value="F:ATP binding"/>
    <property type="evidence" value="ECO:0007669"/>
    <property type="project" value="UniProtKB-KW"/>
</dbReference>
<evidence type="ECO:0000256" key="1">
    <source>
        <dbReference type="ARBA" id="ARBA00004202"/>
    </source>
</evidence>
<dbReference type="SMART" id="SM00382">
    <property type="entry name" value="AAA"/>
    <property type="match status" value="1"/>
</dbReference>
<sequence>MSAPLLEVTDLKVEFKRPGGVVHAVNGVNFTLEAGQSLGIVGESGSGKSVTMLSLLGLIGRTGRVVGGSAVFNGVDLVKMAPRELQDVRGRDIAVIFQDPMTSLNPIMKIGAQITESMRMRKIYSQAEAKERAIELLDRVGIPQPAKRLNDYPYQFSGGMRQRVMIALALALKPKLLIADEPTTALDVTVQAQVLDLLESLQDETGMAMIIITHDLGVATNYCDKLAVMYAGEIVEMATVDRLVEHTAHPYALGLLNSTMEIGHGKTAIQPIPGNPPSALKVHTACPFAPRCSFKTSVCQERKPELATIEPNHLVACFHADEVVKAAQQGDAAAAEVMLNVAQPIHA</sequence>
<comment type="caution">
    <text evidence="9">The sequence shown here is derived from an EMBL/GenBank/DDBJ whole genome shotgun (WGS) entry which is preliminary data.</text>
</comment>
<evidence type="ECO:0000313" key="9">
    <source>
        <dbReference type="EMBL" id="KPL90423.1"/>
    </source>
</evidence>
<evidence type="ECO:0000313" key="10">
    <source>
        <dbReference type="Proteomes" id="UP000050277"/>
    </source>
</evidence>
<dbReference type="Gene3D" id="3.40.50.300">
    <property type="entry name" value="P-loop containing nucleotide triphosphate hydrolases"/>
    <property type="match status" value="1"/>
</dbReference>
<evidence type="ECO:0000256" key="5">
    <source>
        <dbReference type="ARBA" id="ARBA00022741"/>
    </source>
</evidence>
<proteinExistence type="inferred from homology"/>
<keyword evidence="4" id="KW-1003">Cell membrane</keyword>
<keyword evidence="6 9" id="KW-0067">ATP-binding</keyword>
<dbReference type="GO" id="GO:0016887">
    <property type="term" value="F:ATP hydrolysis activity"/>
    <property type="evidence" value="ECO:0007669"/>
    <property type="project" value="InterPro"/>
</dbReference>
<protein>
    <submittedName>
        <fullName evidence="9">Methionine ABC transporter ATP-binding protein</fullName>
    </submittedName>
</protein>